<dbReference type="PANTHER" id="PTHR43214">
    <property type="entry name" value="TWO-COMPONENT RESPONSE REGULATOR"/>
    <property type="match status" value="1"/>
</dbReference>
<evidence type="ECO:0000256" key="2">
    <source>
        <dbReference type="ARBA" id="ARBA00023125"/>
    </source>
</evidence>
<organism evidence="10">
    <name type="scientific">freshwater metagenome</name>
    <dbReference type="NCBI Taxonomy" id="449393"/>
    <lineage>
        <taxon>unclassified sequences</taxon>
        <taxon>metagenomes</taxon>
        <taxon>ecological metagenomes</taxon>
    </lineage>
</organism>
<protein>
    <submittedName>
        <fullName evidence="10">Unannotated protein</fullName>
    </submittedName>
</protein>
<dbReference type="Pfam" id="PF00072">
    <property type="entry name" value="Response_reg"/>
    <property type="match status" value="1"/>
</dbReference>
<feature type="domain" description="HTH luxR-type" evidence="3">
    <location>
        <begin position="136"/>
        <end position="201"/>
    </location>
</feature>
<evidence type="ECO:0000313" key="6">
    <source>
        <dbReference type="EMBL" id="CAB4763930.1"/>
    </source>
</evidence>
<dbReference type="InterPro" id="IPR016032">
    <property type="entry name" value="Sig_transdc_resp-reg_C-effctor"/>
</dbReference>
<dbReference type="EMBL" id="CAEZYH010000006">
    <property type="protein sequence ID" value="CAB4709331.1"/>
    <property type="molecule type" value="Genomic_DNA"/>
</dbReference>
<dbReference type="EMBL" id="CAFAAL010000017">
    <property type="protein sequence ID" value="CAB4795930.1"/>
    <property type="molecule type" value="Genomic_DNA"/>
</dbReference>
<evidence type="ECO:0000259" key="3">
    <source>
        <dbReference type="PROSITE" id="PS50043"/>
    </source>
</evidence>
<evidence type="ECO:0000313" key="9">
    <source>
        <dbReference type="EMBL" id="CAB4891024.1"/>
    </source>
</evidence>
<sequence length="207" mass="22631">MLVDDHHLLRQSLKRQFEEFGHEVVADVADGTSAVAAALNTRPDIILMDISMGEGDGITACRAIMEADARQRVLMLTMHAEIDLIRKSLKAGAVGYLTKDATFDEVLNALNLACNGDVIISPEFAHALLQEAEDQQVIQPSALSDREMEVLQLLAEGHSTPEIATTLFISQKTVKNHLAAIYEKIDARDRTHAVIRAVKIGIIKIGP</sequence>
<dbReference type="EMBL" id="CAEZZP010000010">
    <property type="protein sequence ID" value="CAB4763930.1"/>
    <property type="molecule type" value="Genomic_DNA"/>
</dbReference>
<gene>
    <name evidence="5" type="ORF">UFOPK2658_00301</name>
    <name evidence="6" type="ORF">UFOPK2880_00299</name>
    <name evidence="7" type="ORF">UFOPK3004_00356</name>
    <name evidence="8" type="ORF">UFOPK3304_00319</name>
    <name evidence="9" type="ORF">UFOPK3494_00356</name>
    <name evidence="10" type="ORF">UFOPK4134_00230</name>
</gene>
<evidence type="ECO:0000256" key="1">
    <source>
        <dbReference type="ARBA" id="ARBA00022553"/>
    </source>
</evidence>
<dbReference type="EMBL" id="CAFBMF010000013">
    <property type="protein sequence ID" value="CAB4891024.1"/>
    <property type="molecule type" value="Genomic_DNA"/>
</dbReference>
<dbReference type="SUPFAM" id="SSF46894">
    <property type="entry name" value="C-terminal effector domain of the bipartite response regulators"/>
    <property type="match status" value="1"/>
</dbReference>
<dbReference type="PROSITE" id="PS50110">
    <property type="entry name" value="RESPONSE_REGULATORY"/>
    <property type="match status" value="1"/>
</dbReference>
<reference evidence="10" key="1">
    <citation type="submission" date="2020-05" db="EMBL/GenBank/DDBJ databases">
        <authorList>
            <person name="Chiriac C."/>
            <person name="Salcher M."/>
            <person name="Ghai R."/>
            <person name="Kavagutti S V."/>
        </authorList>
    </citation>
    <scope>NUCLEOTIDE SEQUENCE</scope>
</reference>
<accession>A0A6J7QRH3</accession>
<keyword evidence="1" id="KW-0597">Phosphoprotein</keyword>
<evidence type="ECO:0000313" key="10">
    <source>
        <dbReference type="EMBL" id="CAB5020257.1"/>
    </source>
</evidence>
<dbReference type="CDD" id="cd06170">
    <property type="entry name" value="LuxR_C_like"/>
    <property type="match status" value="1"/>
</dbReference>
<dbReference type="InterPro" id="IPR001789">
    <property type="entry name" value="Sig_transdc_resp-reg_receiver"/>
</dbReference>
<dbReference type="GO" id="GO:0003677">
    <property type="term" value="F:DNA binding"/>
    <property type="evidence" value="ECO:0007669"/>
    <property type="project" value="UniProtKB-KW"/>
</dbReference>
<dbReference type="PRINTS" id="PR00038">
    <property type="entry name" value="HTHLUXR"/>
</dbReference>
<dbReference type="CDD" id="cd17535">
    <property type="entry name" value="REC_NarL-like"/>
    <property type="match status" value="1"/>
</dbReference>
<dbReference type="AlphaFoldDB" id="A0A6J7QRH3"/>
<proteinExistence type="predicted"/>
<evidence type="ECO:0000313" key="8">
    <source>
        <dbReference type="EMBL" id="CAB4858552.1"/>
    </source>
</evidence>
<dbReference type="SMART" id="SM00448">
    <property type="entry name" value="REC"/>
    <property type="match status" value="1"/>
</dbReference>
<dbReference type="InterPro" id="IPR000792">
    <property type="entry name" value="Tscrpt_reg_LuxR_C"/>
</dbReference>
<dbReference type="EMBL" id="CAFBPS010000007">
    <property type="protein sequence ID" value="CAB5020257.1"/>
    <property type="molecule type" value="Genomic_DNA"/>
</dbReference>
<dbReference type="Pfam" id="PF00196">
    <property type="entry name" value="GerE"/>
    <property type="match status" value="1"/>
</dbReference>
<dbReference type="Gene3D" id="3.40.50.2300">
    <property type="match status" value="1"/>
</dbReference>
<dbReference type="InterPro" id="IPR039420">
    <property type="entry name" value="WalR-like"/>
</dbReference>
<name>A0A6J7QRH3_9ZZZZ</name>
<dbReference type="EMBL" id="CAFBLJ010000010">
    <property type="protein sequence ID" value="CAB4858552.1"/>
    <property type="molecule type" value="Genomic_DNA"/>
</dbReference>
<dbReference type="SMART" id="SM00421">
    <property type="entry name" value="HTH_LUXR"/>
    <property type="match status" value="1"/>
</dbReference>
<dbReference type="InterPro" id="IPR058245">
    <property type="entry name" value="NreC/VraR/RcsB-like_REC"/>
</dbReference>
<evidence type="ECO:0000259" key="4">
    <source>
        <dbReference type="PROSITE" id="PS50110"/>
    </source>
</evidence>
<evidence type="ECO:0000313" key="7">
    <source>
        <dbReference type="EMBL" id="CAB4795930.1"/>
    </source>
</evidence>
<dbReference type="PROSITE" id="PS00622">
    <property type="entry name" value="HTH_LUXR_1"/>
    <property type="match status" value="1"/>
</dbReference>
<dbReference type="PROSITE" id="PS50043">
    <property type="entry name" value="HTH_LUXR_2"/>
    <property type="match status" value="1"/>
</dbReference>
<dbReference type="SUPFAM" id="SSF52172">
    <property type="entry name" value="CheY-like"/>
    <property type="match status" value="1"/>
</dbReference>
<keyword evidence="2" id="KW-0238">DNA-binding</keyword>
<dbReference type="GO" id="GO:0006355">
    <property type="term" value="P:regulation of DNA-templated transcription"/>
    <property type="evidence" value="ECO:0007669"/>
    <property type="project" value="InterPro"/>
</dbReference>
<dbReference type="InterPro" id="IPR011006">
    <property type="entry name" value="CheY-like_superfamily"/>
</dbReference>
<evidence type="ECO:0000313" key="5">
    <source>
        <dbReference type="EMBL" id="CAB4709331.1"/>
    </source>
</evidence>
<dbReference type="GO" id="GO:0000160">
    <property type="term" value="P:phosphorelay signal transduction system"/>
    <property type="evidence" value="ECO:0007669"/>
    <property type="project" value="InterPro"/>
</dbReference>
<feature type="domain" description="Response regulatory" evidence="4">
    <location>
        <begin position="1"/>
        <end position="114"/>
    </location>
</feature>